<dbReference type="PROSITE" id="PS50048">
    <property type="entry name" value="ZN2_CY6_FUNGAL_2"/>
    <property type="match status" value="1"/>
</dbReference>
<dbReference type="EMBL" id="MAVT02002621">
    <property type="protein sequence ID" value="POS69136.1"/>
    <property type="molecule type" value="Genomic_DNA"/>
</dbReference>
<name>A0A2P5HFU8_DIAHE</name>
<keyword evidence="1" id="KW-0539">Nucleus</keyword>
<dbReference type="InterPro" id="IPR036864">
    <property type="entry name" value="Zn2-C6_fun-type_DNA-bd_sf"/>
</dbReference>
<dbReference type="Pfam" id="PF11951">
    <property type="entry name" value="Fungal_trans_2"/>
    <property type="match status" value="1"/>
</dbReference>
<evidence type="ECO:0000259" key="2">
    <source>
        <dbReference type="PROSITE" id="PS50048"/>
    </source>
</evidence>
<dbReference type="Proteomes" id="UP000094444">
    <property type="component" value="Unassembled WGS sequence"/>
</dbReference>
<dbReference type="PANTHER" id="PTHR38791:SF13">
    <property type="entry name" value="ZN(2)-C6 FUNGAL-TYPE DOMAIN-CONTAINING PROTEIN"/>
    <property type="match status" value="1"/>
</dbReference>
<dbReference type="PANTHER" id="PTHR38791">
    <property type="entry name" value="ZN(II)2CYS6 TRANSCRIPTION FACTOR (EUROFUNG)-RELATED-RELATED"/>
    <property type="match status" value="1"/>
</dbReference>
<feature type="domain" description="Zn(2)-C6 fungal-type" evidence="2">
    <location>
        <begin position="10"/>
        <end position="38"/>
    </location>
</feature>
<dbReference type="GO" id="GO:0000981">
    <property type="term" value="F:DNA-binding transcription factor activity, RNA polymerase II-specific"/>
    <property type="evidence" value="ECO:0007669"/>
    <property type="project" value="InterPro"/>
</dbReference>
<dbReference type="GO" id="GO:0008270">
    <property type="term" value="F:zinc ion binding"/>
    <property type="evidence" value="ECO:0007669"/>
    <property type="project" value="InterPro"/>
</dbReference>
<evidence type="ECO:0000313" key="3">
    <source>
        <dbReference type="EMBL" id="POS69136.1"/>
    </source>
</evidence>
<evidence type="ECO:0000256" key="1">
    <source>
        <dbReference type="ARBA" id="ARBA00023242"/>
    </source>
</evidence>
<keyword evidence="4" id="KW-1185">Reference proteome</keyword>
<dbReference type="PROSITE" id="PS00463">
    <property type="entry name" value="ZN2_CY6_FUNGAL_1"/>
    <property type="match status" value="1"/>
</dbReference>
<dbReference type="CDD" id="cd00067">
    <property type="entry name" value="GAL4"/>
    <property type="match status" value="1"/>
</dbReference>
<protein>
    <recommendedName>
        <fullName evidence="2">Zn(2)-C6 fungal-type domain-containing protein</fullName>
    </recommendedName>
</protein>
<dbReference type="OrthoDB" id="4314040at2759"/>
<sequence length="608" mass="68086">MVYCGKPSRGCQMCRTRRIKCDEAKPRCNQCAKSRRQCPGYKDEFDLVFRNETKATERRAQKANRKVPVASSSSDRISITGSPSSIASLSPIAKEFVRSPTGESISPVLSIPTDQLASCHFFSNFILVPRQGSTRGFMDYLLPLMKSESQNSHLQHAFNACSLAHLGNRVRSTSEGIPDKALSEYTKALAATHMALKDPEASKTDGTLAAVLLLGLYENITAKEMGMFSWGSHIEGAISLVKQRGRKQLRTKTGLLLFIAVRTQMIIHTLTSGKAPIMGVDWWISDAVKNSSAAECQKINIKTSELRAEVTRLMTTMARTPENIELMLTLIRRAQMVDRECVQWMKNVPDSWAYKSVAWEDSVPSGDFSRAEVFPGRVDVYRDFYIASVWNMVRVTRLVLASVIVRCAAWVCSPVDYRTTPEYATAARTCVDTITDIIASVPYHLGWHLKPERKHLLEKQLSGFACGDEDSLKGLAGYFLTWPLGCVQSQDYTTDAQRSWLKGRLKYIADELGVKYAHILCQLNVRIPSMLIRRDGLVAQPYPMAHNFVKLMSARYAPPTAGYTMNPLQQREAMMKEQFESKRKELLQNATNNTGGGVEYVAKSWLSV</sequence>
<accession>A0A2P5HFU8</accession>
<dbReference type="InterPro" id="IPR053175">
    <property type="entry name" value="DHMBA_Reg_Transcription_Factor"/>
</dbReference>
<dbReference type="InterPro" id="IPR001138">
    <property type="entry name" value="Zn2Cys6_DnaBD"/>
</dbReference>
<dbReference type="InParanoid" id="A0A2P5HFU8"/>
<dbReference type="Gene3D" id="4.10.240.10">
    <property type="entry name" value="Zn(2)-C6 fungal-type DNA-binding domain"/>
    <property type="match status" value="1"/>
</dbReference>
<organism evidence="3 4">
    <name type="scientific">Diaporthe helianthi</name>
    <dbReference type="NCBI Taxonomy" id="158607"/>
    <lineage>
        <taxon>Eukaryota</taxon>
        <taxon>Fungi</taxon>
        <taxon>Dikarya</taxon>
        <taxon>Ascomycota</taxon>
        <taxon>Pezizomycotina</taxon>
        <taxon>Sordariomycetes</taxon>
        <taxon>Sordariomycetidae</taxon>
        <taxon>Diaporthales</taxon>
        <taxon>Diaporthaceae</taxon>
        <taxon>Diaporthe</taxon>
    </lineage>
</organism>
<gene>
    <name evidence="3" type="ORF">DHEL01_v212469</name>
</gene>
<dbReference type="InterPro" id="IPR021858">
    <property type="entry name" value="Fun_TF"/>
</dbReference>
<dbReference type="STRING" id="158607.A0A2P5HFU8"/>
<reference evidence="3" key="1">
    <citation type="submission" date="2017-09" db="EMBL/GenBank/DDBJ databases">
        <title>Polyketide synthases of a Diaporthe helianthi virulent isolate.</title>
        <authorList>
            <person name="Baroncelli R."/>
        </authorList>
    </citation>
    <scope>NUCLEOTIDE SEQUENCE [LARGE SCALE GENOMIC DNA]</scope>
    <source>
        <strain evidence="3">7/96</strain>
    </source>
</reference>
<dbReference type="Pfam" id="PF00172">
    <property type="entry name" value="Zn_clus"/>
    <property type="match status" value="1"/>
</dbReference>
<comment type="caution">
    <text evidence="3">The sequence shown here is derived from an EMBL/GenBank/DDBJ whole genome shotgun (WGS) entry which is preliminary data.</text>
</comment>
<dbReference type="SUPFAM" id="SSF57701">
    <property type="entry name" value="Zn2/Cys6 DNA-binding domain"/>
    <property type="match status" value="1"/>
</dbReference>
<proteinExistence type="predicted"/>
<dbReference type="SMART" id="SM00066">
    <property type="entry name" value="GAL4"/>
    <property type="match status" value="1"/>
</dbReference>
<evidence type="ECO:0000313" key="4">
    <source>
        <dbReference type="Proteomes" id="UP000094444"/>
    </source>
</evidence>
<dbReference type="AlphaFoldDB" id="A0A2P5HFU8"/>